<comment type="caution">
    <text evidence="7">The sequence shown here is derived from an EMBL/GenBank/DDBJ whole genome shotgun (WGS) entry which is preliminary data.</text>
</comment>
<reference evidence="8" key="1">
    <citation type="submission" date="2016-03" db="EMBL/GenBank/DDBJ databases">
        <authorList>
            <person name="Ploux O."/>
        </authorList>
    </citation>
    <scope>NUCLEOTIDE SEQUENCE [LARGE SCALE GENOMIC DNA]</scope>
    <source>
        <strain evidence="8">UK7</strain>
    </source>
</reference>
<dbReference type="Proteomes" id="UP000178129">
    <property type="component" value="Unassembled WGS sequence"/>
</dbReference>
<dbReference type="Gene3D" id="3.30.230.70">
    <property type="entry name" value="GHMP Kinase, N-terminal domain"/>
    <property type="match status" value="1"/>
</dbReference>
<dbReference type="GO" id="GO:0003723">
    <property type="term" value="F:RNA binding"/>
    <property type="evidence" value="ECO:0007669"/>
    <property type="project" value="TreeGrafter"/>
</dbReference>
<dbReference type="GO" id="GO:0071051">
    <property type="term" value="P:poly(A)-dependent snoRNA 3'-end processing"/>
    <property type="evidence" value="ECO:0007669"/>
    <property type="project" value="TreeGrafter"/>
</dbReference>
<dbReference type="GO" id="GO:0034475">
    <property type="term" value="P:U4 snRNA 3'-end processing"/>
    <property type="evidence" value="ECO:0007669"/>
    <property type="project" value="TreeGrafter"/>
</dbReference>
<dbReference type="GO" id="GO:0071028">
    <property type="term" value="P:nuclear mRNA surveillance"/>
    <property type="evidence" value="ECO:0007669"/>
    <property type="project" value="TreeGrafter"/>
</dbReference>
<dbReference type="GO" id="GO:0005730">
    <property type="term" value="C:nucleolus"/>
    <property type="evidence" value="ECO:0007669"/>
    <property type="project" value="TreeGrafter"/>
</dbReference>
<dbReference type="STRING" id="914237.A0A1E1LD43"/>
<evidence type="ECO:0000313" key="7">
    <source>
        <dbReference type="EMBL" id="CZT08455.1"/>
    </source>
</evidence>
<keyword evidence="8" id="KW-1185">Reference proteome</keyword>
<name>A0A1E1LD43_9HELO</name>
<keyword evidence="3" id="KW-0698">rRNA processing</keyword>
<feature type="domain" description="Exoribonuclease phosphorolytic" evidence="6">
    <location>
        <begin position="13"/>
        <end position="138"/>
    </location>
</feature>
<dbReference type="PANTHER" id="PTHR11953">
    <property type="entry name" value="EXOSOME COMPLEX COMPONENT"/>
    <property type="match status" value="1"/>
</dbReference>
<accession>A0A1E1LD43</accession>
<evidence type="ECO:0000256" key="5">
    <source>
        <dbReference type="ARBA" id="ARBA00023242"/>
    </source>
</evidence>
<gene>
    <name evidence="7" type="ORF">RCO7_08205</name>
</gene>
<dbReference type="GO" id="GO:0000176">
    <property type="term" value="C:nuclear exosome (RNase complex)"/>
    <property type="evidence" value="ECO:0007669"/>
    <property type="project" value="TreeGrafter"/>
</dbReference>
<comment type="similarity">
    <text evidence="2">Belongs to the RNase PH family.</text>
</comment>
<dbReference type="GO" id="GO:0000177">
    <property type="term" value="C:cytoplasmic exosome (RNase complex)"/>
    <property type="evidence" value="ECO:0007669"/>
    <property type="project" value="TreeGrafter"/>
</dbReference>
<dbReference type="GO" id="GO:0016075">
    <property type="term" value="P:rRNA catabolic process"/>
    <property type="evidence" value="ECO:0007669"/>
    <property type="project" value="TreeGrafter"/>
</dbReference>
<dbReference type="InterPro" id="IPR020568">
    <property type="entry name" value="Ribosomal_Su5_D2-typ_SF"/>
</dbReference>
<dbReference type="GO" id="GO:0006364">
    <property type="term" value="P:rRNA processing"/>
    <property type="evidence" value="ECO:0007669"/>
    <property type="project" value="UniProtKB-KW"/>
</dbReference>
<dbReference type="InterPro" id="IPR036345">
    <property type="entry name" value="ExoRNase_PH_dom2_sf"/>
</dbReference>
<dbReference type="PANTHER" id="PTHR11953:SF1">
    <property type="entry name" value="EXOSOME COMPLEX COMPONENT RRP46"/>
    <property type="match status" value="1"/>
</dbReference>
<dbReference type="SUPFAM" id="SSF54211">
    <property type="entry name" value="Ribosomal protein S5 domain 2-like"/>
    <property type="match status" value="1"/>
</dbReference>
<evidence type="ECO:0000259" key="6">
    <source>
        <dbReference type="Pfam" id="PF01138"/>
    </source>
</evidence>
<dbReference type="InParanoid" id="A0A1E1LD43"/>
<evidence type="ECO:0000256" key="4">
    <source>
        <dbReference type="ARBA" id="ARBA00022835"/>
    </source>
</evidence>
<organism evidence="7 8">
    <name type="scientific">Rhynchosporium graminicola</name>
    <dbReference type="NCBI Taxonomy" id="2792576"/>
    <lineage>
        <taxon>Eukaryota</taxon>
        <taxon>Fungi</taxon>
        <taxon>Dikarya</taxon>
        <taxon>Ascomycota</taxon>
        <taxon>Pezizomycotina</taxon>
        <taxon>Leotiomycetes</taxon>
        <taxon>Helotiales</taxon>
        <taxon>Ploettnerulaceae</taxon>
        <taxon>Rhynchosporium</taxon>
    </lineage>
</organism>
<protein>
    <submittedName>
        <fullName evidence="7">Related to RRP46 protein, involved in rRNA processing</fullName>
    </submittedName>
</protein>
<dbReference type="Pfam" id="PF01138">
    <property type="entry name" value="RNase_PH"/>
    <property type="match status" value="1"/>
</dbReference>
<comment type="subcellular location">
    <subcellularLocation>
        <location evidence="1">Nucleus</location>
    </subcellularLocation>
</comment>
<keyword evidence="5" id="KW-0539">Nucleus</keyword>
<dbReference type="InterPro" id="IPR027408">
    <property type="entry name" value="PNPase/RNase_PH_dom_sf"/>
</dbReference>
<dbReference type="AlphaFoldDB" id="A0A1E1LD43"/>
<dbReference type="SUPFAM" id="SSF55666">
    <property type="entry name" value="Ribonuclease PH domain 2-like"/>
    <property type="match status" value="1"/>
</dbReference>
<dbReference type="FunCoup" id="A0A1E1LD43">
    <property type="interactions" value="254"/>
</dbReference>
<dbReference type="InterPro" id="IPR001247">
    <property type="entry name" value="ExoRNase_PH_dom1"/>
</dbReference>
<proteinExistence type="inferred from homology"/>
<dbReference type="InterPro" id="IPR050080">
    <property type="entry name" value="RNase_PH"/>
</dbReference>
<dbReference type="EMBL" id="FJUW01000046">
    <property type="protein sequence ID" value="CZT08455.1"/>
    <property type="molecule type" value="Genomic_DNA"/>
</dbReference>
<keyword evidence="4" id="KW-0271">Exosome</keyword>
<evidence type="ECO:0000256" key="1">
    <source>
        <dbReference type="ARBA" id="ARBA00004123"/>
    </source>
</evidence>
<evidence type="ECO:0000256" key="2">
    <source>
        <dbReference type="ARBA" id="ARBA00006678"/>
    </source>
</evidence>
<sequence>MAPSAEPTALLSHLHRTDGSATFSQNGYTVIGAVNGPLEIQRRDELPEEAAIDVVVRPAAGVGGTRERHLESILQSTLRQIILIHNFPRTLIQITLQITSTPENDTAGSKLTLASSNLPILPTLLQTAVLALLSASLPLSMTLTSTFLALTSDGSSKRIVVNPTLLESEAASSVHVMAFTSHGDLLVAESEGDFTLREWEAVHDAAKSFCCDESQTSGARHVAQDEMDEKNGNMMMFVQSTLEDKVESDLQWKE</sequence>
<evidence type="ECO:0000256" key="3">
    <source>
        <dbReference type="ARBA" id="ARBA00022552"/>
    </source>
</evidence>
<evidence type="ECO:0000313" key="8">
    <source>
        <dbReference type="Proteomes" id="UP000178129"/>
    </source>
</evidence>